<protein>
    <submittedName>
        <fullName evidence="8">Molecular chaperone DnaJ</fullName>
    </submittedName>
</protein>
<evidence type="ECO:0000256" key="1">
    <source>
        <dbReference type="ARBA" id="ARBA00004240"/>
    </source>
</evidence>
<keyword evidence="3" id="KW-0256">Endoplasmic reticulum</keyword>
<evidence type="ECO:0000256" key="4">
    <source>
        <dbReference type="PROSITE-ProRule" id="PRU00339"/>
    </source>
</evidence>
<dbReference type="InterPro" id="IPR019734">
    <property type="entry name" value="TPR_rpt"/>
</dbReference>
<evidence type="ECO:0000256" key="2">
    <source>
        <dbReference type="ARBA" id="ARBA00022729"/>
    </source>
</evidence>
<evidence type="ECO:0000313" key="9">
    <source>
        <dbReference type="Proteomes" id="UP000053372"/>
    </source>
</evidence>
<dbReference type="PANTHER" id="PTHR44140">
    <property type="entry name" value="LD25575P"/>
    <property type="match status" value="1"/>
</dbReference>
<keyword evidence="2" id="KW-0732">Signal</keyword>
<dbReference type="GO" id="GO:0034975">
    <property type="term" value="P:protein folding in endoplasmic reticulum"/>
    <property type="evidence" value="ECO:0007669"/>
    <property type="project" value="TreeGrafter"/>
</dbReference>
<dbReference type="InterPro" id="IPR051727">
    <property type="entry name" value="DnaJ_C3_Co-chaperones"/>
</dbReference>
<feature type="region of interest" description="Disordered" evidence="5">
    <location>
        <begin position="162"/>
        <end position="204"/>
    </location>
</feature>
<gene>
    <name evidence="7" type="ORF">BC008_05050</name>
    <name evidence="8" type="ORF">BC008_05230</name>
</gene>
<feature type="compositionally biased region" description="Gly residues" evidence="5">
    <location>
        <begin position="311"/>
        <end position="325"/>
    </location>
</feature>
<dbReference type="CDD" id="cd06257">
    <property type="entry name" value="DnaJ"/>
    <property type="match status" value="1"/>
</dbReference>
<dbReference type="Pfam" id="PF00226">
    <property type="entry name" value="DnaJ"/>
    <property type="match status" value="1"/>
</dbReference>
<dbReference type="AlphaFoldDB" id="A0A0V7ZYZ0"/>
<dbReference type="SUPFAM" id="SSF46565">
    <property type="entry name" value="Chaperone J-domain"/>
    <property type="match status" value="1"/>
</dbReference>
<evidence type="ECO:0000313" key="8">
    <source>
        <dbReference type="EMBL" id="KST69704.1"/>
    </source>
</evidence>
<dbReference type="EMBL" id="LMTZ01000014">
    <property type="protein sequence ID" value="KST69704.1"/>
    <property type="molecule type" value="Genomic_DNA"/>
</dbReference>
<dbReference type="SMART" id="SM00271">
    <property type="entry name" value="DnaJ"/>
    <property type="match status" value="1"/>
</dbReference>
<feature type="domain" description="J" evidence="6">
    <location>
        <begin position="16"/>
        <end position="87"/>
    </location>
</feature>
<evidence type="ECO:0000256" key="5">
    <source>
        <dbReference type="SAM" id="MobiDB-lite"/>
    </source>
</evidence>
<organism evidence="8 9">
    <name type="scientific">Mastigocoleus testarum BC008</name>
    <dbReference type="NCBI Taxonomy" id="371196"/>
    <lineage>
        <taxon>Bacteria</taxon>
        <taxon>Bacillati</taxon>
        <taxon>Cyanobacteriota</taxon>
        <taxon>Cyanophyceae</taxon>
        <taxon>Nostocales</taxon>
        <taxon>Hapalosiphonaceae</taxon>
        <taxon>Mastigocoleus</taxon>
    </lineage>
</organism>
<dbReference type="SMART" id="SM00028">
    <property type="entry name" value="TPR"/>
    <property type="match status" value="2"/>
</dbReference>
<dbReference type="PROSITE" id="PS50005">
    <property type="entry name" value="TPR"/>
    <property type="match status" value="1"/>
</dbReference>
<dbReference type="PRINTS" id="PR00625">
    <property type="entry name" value="JDOMAIN"/>
</dbReference>
<keyword evidence="4" id="KW-0802">TPR repeat</keyword>
<dbReference type="GO" id="GO:0051787">
    <property type="term" value="F:misfolded protein binding"/>
    <property type="evidence" value="ECO:0007669"/>
    <property type="project" value="TreeGrafter"/>
</dbReference>
<dbReference type="InterPro" id="IPR011990">
    <property type="entry name" value="TPR-like_helical_dom_sf"/>
</dbReference>
<dbReference type="OrthoDB" id="494812at2"/>
<dbReference type="Gene3D" id="1.10.287.110">
    <property type="entry name" value="DnaJ domain"/>
    <property type="match status" value="1"/>
</dbReference>
<dbReference type="Gene3D" id="1.25.40.10">
    <property type="entry name" value="Tetratricopeptide repeat domain"/>
    <property type="match status" value="1"/>
</dbReference>
<dbReference type="Pfam" id="PF14559">
    <property type="entry name" value="TPR_19"/>
    <property type="match status" value="1"/>
</dbReference>
<dbReference type="InterPro" id="IPR001623">
    <property type="entry name" value="DnaJ_domain"/>
</dbReference>
<comment type="caution">
    <text evidence="8">The sequence shown here is derived from an EMBL/GenBank/DDBJ whole genome shotgun (WGS) entry which is preliminary data.</text>
</comment>
<dbReference type="InterPro" id="IPR036869">
    <property type="entry name" value="J_dom_sf"/>
</dbReference>
<dbReference type="GO" id="GO:0051087">
    <property type="term" value="F:protein-folding chaperone binding"/>
    <property type="evidence" value="ECO:0007669"/>
    <property type="project" value="TreeGrafter"/>
</dbReference>
<evidence type="ECO:0000259" key="6">
    <source>
        <dbReference type="PROSITE" id="PS50076"/>
    </source>
</evidence>
<dbReference type="SUPFAM" id="SSF48452">
    <property type="entry name" value="TPR-like"/>
    <property type="match status" value="1"/>
</dbReference>
<accession>A0A0V7ZYZ0</accession>
<keyword evidence="9" id="KW-1185">Reference proteome</keyword>
<evidence type="ECO:0000256" key="3">
    <source>
        <dbReference type="ARBA" id="ARBA00022824"/>
    </source>
</evidence>
<dbReference type="PANTHER" id="PTHR44140:SF2">
    <property type="entry name" value="LD25575P"/>
    <property type="match status" value="1"/>
</dbReference>
<dbReference type="EMBL" id="LMTZ01000015">
    <property type="protein sequence ID" value="KST69671.1"/>
    <property type="molecule type" value="Genomic_DNA"/>
</dbReference>
<reference evidence="8 9" key="1">
    <citation type="journal article" date="2015" name="Genome Announc.">
        <title>Draft Genome of the Euendolithic (true boring) Cyanobacterium Mastigocoleus testarum strain BC008.</title>
        <authorList>
            <person name="Guida B.S."/>
            <person name="Garcia-Pichel F."/>
        </authorList>
    </citation>
    <scope>NUCLEOTIDE SEQUENCE [LARGE SCALE GENOMIC DNA]</scope>
    <source>
        <strain evidence="8 9">BC008</strain>
    </source>
</reference>
<dbReference type="Proteomes" id="UP000053372">
    <property type="component" value="Unassembled WGS sequence"/>
</dbReference>
<evidence type="ECO:0000313" key="7">
    <source>
        <dbReference type="EMBL" id="KST69671.1"/>
    </source>
</evidence>
<sequence>MSFRIERGLFKYDLTDHHAVLGIPVDADPKEIRKRYLKIARRLHPDRCASGSAVEKQLASDLLSKLVNPAYEQLSQERSRAEYVAILMQMGRRLIQESASVELYTDGARQLASAPNINHLYQSAIANMAVAQYDSLQQVLENIAQISELNVVYLMRNGGKNFSPSPPNTASPQTHGSTSSSPLTSPSPKNSTKNSPSTPSPEISATGQYIRRAQELINKNQLALARVELQDALKLEPNNSCCHSLLGVVYLKQNQIKMAKVHFDRTLQLDPKDEQALAGKRKIEQILGQKPGSAKSAAKLNTGTKQPNKSGGNGLFGGLFGGKKK</sequence>
<comment type="subcellular location">
    <subcellularLocation>
        <location evidence="1">Endoplasmic reticulum</location>
    </subcellularLocation>
</comment>
<feature type="region of interest" description="Disordered" evidence="5">
    <location>
        <begin position="287"/>
        <end position="325"/>
    </location>
</feature>
<feature type="compositionally biased region" description="Low complexity" evidence="5">
    <location>
        <begin position="177"/>
        <end position="201"/>
    </location>
</feature>
<proteinExistence type="predicted"/>
<name>A0A0V7ZYZ0_9CYAN</name>
<feature type="repeat" description="TPR" evidence="4">
    <location>
        <begin position="240"/>
        <end position="273"/>
    </location>
</feature>
<dbReference type="RefSeq" id="WP_027845579.1">
    <property type="nucleotide sequence ID" value="NZ_LMTZ01000014.1"/>
</dbReference>
<dbReference type="PROSITE" id="PS50076">
    <property type="entry name" value="DNAJ_2"/>
    <property type="match status" value="1"/>
</dbReference>